<comment type="caution">
    <text evidence="6">The sequence shown here is derived from an EMBL/GenBank/DDBJ whole genome shotgun (WGS) entry which is preliminary data.</text>
</comment>
<dbReference type="SMART" id="SM00530">
    <property type="entry name" value="HTH_XRE"/>
    <property type="match status" value="1"/>
</dbReference>
<evidence type="ECO:0000256" key="1">
    <source>
        <dbReference type="ARBA" id="ARBA00023015"/>
    </source>
</evidence>
<accession>A0A4R6ULV4</accession>
<dbReference type="InterPro" id="IPR000182">
    <property type="entry name" value="GNAT_dom"/>
</dbReference>
<dbReference type="Gene3D" id="1.10.260.40">
    <property type="entry name" value="lambda repressor-like DNA-binding domains"/>
    <property type="match status" value="1"/>
</dbReference>
<reference evidence="6 7" key="1">
    <citation type="submission" date="2019-03" db="EMBL/GenBank/DDBJ databases">
        <title>Genomic Encyclopedia of Type Strains, Phase IV (KMG-IV): sequencing the most valuable type-strain genomes for metagenomic binning, comparative biology and taxonomic classification.</title>
        <authorList>
            <person name="Goeker M."/>
        </authorList>
    </citation>
    <scope>NUCLEOTIDE SEQUENCE [LARGE SCALE GENOMIC DNA]</scope>
    <source>
        <strain evidence="6 7">DSM 46770</strain>
    </source>
</reference>
<dbReference type="InterPro" id="IPR001387">
    <property type="entry name" value="Cro/C1-type_HTH"/>
</dbReference>
<dbReference type="AlphaFoldDB" id="A0A4R6ULV4"/>
<dbReference type="GO" id="GO:0005829">
    <property type="term" value="C:cytosol"/>
    <property type="evidence" value="ECO:0007669"/>
    <property type="project" value="TreeGrafter"/>
</dbReference>
<dbReference type="PROSITE" id="PS51186">
    <property type="entry name" value="GNAT"/>
    <property type="match status" value="1"/>
</dbReference>
<dbReference type="Proteomes" id="UP000295281">
    <property type="component" value="Unassembled WGS sequence"/>
</dbReference>
<keyword evidence="1" id="KW-0805">Transcription regulation</keyword>
<dbReference type="Pfam" id="PF00583">
    <property type="entry name" value="Acetyltransf_1"/>
    <property type="match status" value="1"/>
</dbReference>
<sequence>MDAVTRGQAIRRARRRRGLSQTVLAGLVNRSDSWLSQVERGKRDVDSHSVLTRLAEVLRVEISDLTGADSSDGATVRYSAAREIENAMTRYASLEAIIGELDDRHPIDVNRLRRQAGRVHAAYQATRYNDAGRRLPLLIRDVEAAARGRGSDRPAVCSVRAQVYSTTAALLRRVGERELAWTAADRAMSAAEWADEPLLAAVGAYRMAYVFVSRKRPTEAVGIAMNAAYALERRMRAGTPEELSVYGGLHLAAAVASAAEFNRPSVTRHLHQAQRAAERLGRNANLHGTAFGPANVLIHTLSTAVQMGDSKTAVDMWREYGSDYDYAACLLRHHNPVTDTTENGTMTTWTTRPETADDIPAVRGILLAAFPTAVEADIVDALRADPKAWIDGLSMVTTTPDGAPVGYALLSRCHVDGAPALALAPCAVAPSAQRTGAGSAAIRAALDAALAMGENLVLVLGHADYYPRFGFTPASRFGIRAPFEVPDEAMMAMALDGARPVPTGTIHYPAAFGV</sequence>
<dbReference type="GO" id="GO:0003677">
    <property type="term" value="F:DNA binding"/>
    <property type="evidence" value="ECO:0007669"/>
    <property type="project" value="UniProtKB-KW"/>
</dbReference>
<evidence type="ECO:0000259" key="4">
    <source>
        <dbReference type="PROSITE" id="PS50943"/>
    </source>
</evidence>
<dbReference type="SUPFAM" id="SSF55729">
    <property type="entry name" value="Acyl-CoA N-acyltransferases (Nat)"/>
    <property type="match status" value="1"/>
</dbReference>
<dbReference type="InterPro" id="IPR016181">
    <property type="entry name" value="Acyl_CoA_acyltransferase"/>
</dbReference>
<name>A0A4R6ULV4_9ACTN</name>
<dbReference type="GO" id="GO:0016747">
    <property type="term" value="F:acyltransferase activity, transferring groups other than amino-acyl groups"/>
    <property type="evidence" value="ECO:0007669"/>
    <property type="project" value="InterPro"/>
</dbReference>
<dbReference type="InterPro" id="IPR010982">
    <property type="entry name" value="Lambda_DNA-bd_dom_sf"/>
</dbReference>
<evidence type="ECO:0000259" key="5">
    <source>
        <dbReference type="PROSITE" id="PS51186"/>
    </source>
</evidence>
<proteinExistence type="predicted"/>
<keyword evidence="2" id="KW-0238">DNA-binding</keyword>
<protein>
    <submittedName>
        <fullName evidence="6">Putative N-acetyltransferase YhbS</fullName>
    </submittedName>
</protein>
<dbReference type="GO" id="GO:0003700">
    <property type="term" value="F:DNA-binding transcription factor activity"/>
    <property type="evidence" value="ECO:0007669"/>
    <property type="project" value="TreeGrafter"/>
</dbReference>
<dbReference type="Gene3D" id="3.40.630.30">
    <property type="match status" value="1"/>
</dbReference>
<dbReference type="PROSITE" id="PS50943">
    <property type="entry name" value="HTH_CROC1"/>
    <property type="match status" value="1"/>
</dbReference>
<dbReference type="SUPFAM" id="SSF47413">
    <property type="entry name" value="lambda repressor-like DNA-binding domains"/>
    <property type="match status" value="1"/>
</dbReference>
<feature type="domain" description="HTH cro/C1-type" evidence="4">
    <location>
        <begin position="10"/>
        <end position="65"/>
    </location>
</feature>
<dbReference type="Pfam" id="PF13560">
    <property type="entry name" value="HTH_31"/>
    <property type="match status" value="1"/>
</dbReference>
<evidence type="ECO:0000313" key="7">
    <source>
        <dbReference type="Proteomes" id="UP000295281"/>
    </source>
</evidence>
<dbReference type="PANTHER" id="PTHR46797:SF23">
    <property type="entry name" value="HTH-TYPE TRANSCRIPTIONAL REGULATOR SUTR"/>
    <property type="match status" value="1"/>
</dbReference>
<dbReference type="CDD" id="cd00093">
    <property type="entry name" value="HTH_XRE"/>
    <property type="match status" value="1"/>
</dbReference>
<dbReference type="EMBL" id="SNYN01000026">
    <property type="protein sequence ID" value="TDQ46135.1"/>
    <property type="molecule type" value="Genomic_DNA"/>
</dbReference>
<evidence type="ECO:0000256" key="3">
    <source>
        <dbReference type="ARBA" id="ARBA00023163"/>
    </source>
</evidence>
<evidence type="ECO:0000256" key="2">
    <source>
        <dbReference type="ARBA" id="ARBA00023125"/>
    </source>
</evidence>
<keyword evidence="7" id="KW-1185">Reference proteome</keyword>
<keyword evidence="3" id="KW-0804">Transcription</keyword>
<evidence type="ECO:0000313" key="6">
    <source>
        <dbReference type="EMBL" id="TDQ46135.1"/>
    </source>
</evidence>
<dbReference type="PANTHER" id="PTHR46797">
    <property type="entry name" value="HTH-TYPE TRANSCRIPTIONAL REGULATOR"/>
    <property type="match status" value="1"/>
</dbReference>
<dbReference type="InterPro" id="IPR050807">
    <property type="entry name" value="TransReg_Diox_bact_type"/>
</dbReference>
<keyword evidence="6" id="KW-0808">Transferase</keyword>
<gene>
    <name evidence="6" type="ORF">EV190_12642</name>
</gene>
<organism evidence="6 7">
    <name type="scientific">Actinorugispora endophytica</name>
    <dbReference type="NCBI Taxonomy" id="1605990"/>
    <lineage>
        <taxon>Bacteria</taxon>
        <taxon>Bacillati</taxon>
        <taxon>Actinomycetota</taxon>
        <taxon>Actinomycetes</taxon>
        <taxon>Streptosporangiales</taxon>
        <taxon>Nocardiopsidaceae</taxon>
        <taxon>Actinorugispora</taxon>
    </lineage>
</organism>
<feature type="domain" description="N-acetyltransferase" evidence="5">
    <location>
        <begin position="349"/>
        <end position="496"/>
    </location>
</feature>